<evidence type="ECO:0000313" key="9">
    <source>
        <dbReference type="Proteomes" id="UP000177528"/>
    </source>
</evidence>
<dbReference type="EMBL" id="MHHR01000014">
    <property type="protein sequence ID" value="OGY34378.1"/>
    <property type="molecule type" value="Genomic_DNA"/>
</dbReference>
<dbReference type="GO" id="GO:0005840">
    <property type="term" value="C:ribosome"/>
    <property type="evidence" value="ECO:0007669"/>
    <property type="project" value="UniProtKB-KW"/>
</dbReference>
<dbReference type="InterPro" id="IPR014722">
    <property type="entry name" value="Rib_uL2_dom2"/>
</dbReference>
<keyword evidence="5" id="KW-0699">rRNA-binding</keyword>
<evidence type="ECO:0000256" key="4">
    <source>
        <dbReference type="ARBA" id="ARBA00035206"/>
    </source>
</evidence>
<keyword evidence="3 5" id="KW-0687">Ribonucleoprotein</keyword>
<evidence type="ECO:0000256" key="5">
    <source>
        <dbReference type="HAMAP-Rule" id="MF_01326"/>
    </source>
</evidence>
<dbReference type="CDD" id="cd06089">
    <property type="entry name" value="KOW_RPL26"/>
    <property type="match status" value="1"/>
</dbReference>
<dbReference type="InterPro" id="IPR005825">
    <property type="entry name" value="Ribosomal_uL24_CS"/>
</dbReference>
<dbReference type="InterPro" id="IPR003256">
    <property type="entry name" value="Ribosomal_uL24"/>
</dbReference>
<keyword evidence="5" id="KW-0694">RNA-binding</keyword>
<comment type="function">
    <text evidence="5">One of two assembly initiator proteins, it binds directly to the 5'-end of the 23S rRNA, where it nucleates assembly of the 50S subunit.</text>
</comment>
<evidence type="ECO:0000313" key="8">
    <source>
        <dbReference type="EMBL" id="OGY34378.1"/>
    </source>
</evidence>
<protein>
    <recommendedName>
        <fullName evidence="4 5">Large ribosomal subunit protein uL24</fullName>
    </recommendedName>
</protein>
<evidence type="ECO:0000256" key="2">
    <source>
        <dbReference type="ARBA" id="ARBA00022980"/>
    </source>
</evidence>
<dbReference type="PROSITE" id="PS01108">
    <property type="entry name" value="RIBOSOMAL_L24"/>
    <property type="match status" value="1"/>
</dbReference>
<proteinExistence type="inferred from homology"/>
<dbReference type="GO" id="GO:0003735">
    <property type="term" value="F:structural constituent of ribosome"/>
    <property type="evidence" value="ECO:0007669"/>
    <property type="project" value="InterPro"/>
</dbReference>
<dbReference type="InterPro" id="IPR057264">
    <property type="entry name" value="Ribosomal_uL24_C"/>
</dbReference>
<dbReference type="InterPro" id="IPR008991">
    <property type="entry name" value="Translation_prot_SH3-like_sf"/>
</dbReference>
<gene>
    <name evidence="5" type="primary">rplX</name>
    <name evidence="8" type="ORF">A3D99_02595</name>
</gene>
<comment type="function">
    <text evidence="5">One of the proteins that surrounds the polypeptide exit tunnel on the outside of the subunit.</text>
</comment>
<dbReference type="InterPro" id="IPR005824">
    <property type="entry name" value="KOW"/>
</dbReference>
<sequence>MAILPKIKRNDTVRILRGKDAGKRGKVLAVLPLEGRLVVEGIAMVKKHVKPRQGGQKGQRVTIAAPIPVANVQIICTQCKKGTRIGITRENGVRQRVCKQCKSVIE</sequence>
<dbReference type="AlphaFoldDB" id="A0A1G1X305"/>
<feature type="domain" description="KOW" evidence="7">
    <location>
        <begin position="6"/>
        <end position="33"/>
    </location>
</feature>
<evidence type="ECO:0000256" key="6">
    <source>
        <dbReference type="RuleBase" id="RU003477"/>
    </source>
</evidence>
<organism evidence="8 9">
    <name type="scientific">Candidatus Andersenbacteria bacterium RIFCSPHIGHO2_12_FULL_45_11</name>
    <dbReference type="NCBI Taxonomy" id="1797281"/>
    <lineage>
        <taxon>Bacteria</taxon>
        <taxon>Candidatus Anderseniibacteriota</taxon>
    </lineage>
</organism>
<dbReference type="Proteomes" id="UP000177528">
    <property type="component" value="Unassembled WGS sequence"/>
</dbReference>
<dbReference type="GO" id="GO:0006412">
    <property type="term" value="P:translation"/>
    <property type="evidence" value="ECO:0007669"/>
    <property type="project" value="UniProtKB-UniRule"/>
</dbReference>
<dbReference type="GO" id="GO:0019843">
    <property type="term" value="F:rRNA binding"/>
    <property type="evidence" value="ECO:0007669"/>
    <property type="project" value="UniProtKB-UniRule"/>
</dbReference>
<dbReference type="Pfam" id="PF17136">
    <property type="entry name" value="ribosomal_L24"/>
    <property type="match status" value="1"/>
</dbReference>
<dbReference type="PANTHER" id="PTHR12903">
    <property type="entry name" value="MITOCHONDRIAL RIBOSOMAL PROTEIN L24"/>
    <property type="match status" value="1"/>
</dbReference>
<dbReference type="NCBIfam" id="TIGR01079">
    <property type="entry name" value="rplX_bact"/>
    <property type="match status" value="1"/>
</dbReference>
<evidence type="ECO:0000256" key="3">
    <source>
        <dbReference type="ARBA" id="ARBA00023274"/>
    </source>
</evidence>
<dbReference type="HAMAP" id="MF_01326_B">
    <property type="entry name" value="Ribosomal_uL24_B"/>
    <property type="match status" value="1"/>
</dbReference>
<dbReference type="SUPFAM" id="SSF50104">
    <property type="entry name" value="Translation proteins SH3-like domain"/>
    <property type="match status" value="1"/>
</dbReference>
<reference evidence="8 9" key="1">
    <citation type="journal article" date="2016" name="Nat. Commun.">
        <title>Thousands of microbial genomes shed light on interconnected biogeochemical processes in an aquifer system.</title>
        <authorList>
            <person name="Anantharaman K."/>
            <person name="Brown C.T."/>
            <person name="Hug L.A."/>
            <person name="Sharon I."/>
            <person name="Castelle C.J."/>
            <person name="Probst A.J."/>
            <person name="Thomas B.C."/>
            <person name="Singh A."/>
            <person name="Wilkins M.J."/>
            <person name="Karaoz U."/>
            <person name="Brodie E.L."/>
            <person name="Williams K.H."/>
            <person name="Hubbard S.S."/>
            <person name="Banfield J.F."/>
        </authorList>
    </citation>
    <scope>NUCLEOTIDE SEQUENCE [LARGE SCALE GENOMIC DNA]</scope>
</reference>
<comment type="subunit">
    <text evidence="5">Part of the 50S ribosomal subunit.</text>
</comment>
<dbReference type="Gene3D" id="2.30.30.30">
    <property type="match status" value="1"/>
</dbReference>
<dbReference type="InterPro" id="IPR041988">
    <property type="entry name" value="Ribosomal_uL24_KOW"/>
</dbReference>
<dbReference type="GO" id="GO:1990904">
    <property type="term" value="C:ribonucleoprotein complex"/>
    <property type="evidence" value="ECO:0007669"/>
    <property type="project" value="UniProtKB-KW"/>
</dbReference>
<dbReference type="Pfam" id="PF00467">
    <property type="entry name" value="KOW"/>
    <property type="match status" value="1"/>
</dbReference>
<dbReference type="SMART" id="SM00739">
    <property type="entry name" value="KOW"/>
    <property type="match status" value="1"/>
</dbReference>
<evidence type="ECO:0000259" key="7">
    <source>
        <dbReference type="SMART" id="SM00739"/>
    </source>
</evidence>
<name>A0A1G1X305_9BACT</name>
<accession>A0A1G1X305</accession>
<comment type="similarity">
    <text evidence="1 5 6">Belongs to the universal ribosomal protein uL24 family.</text>
</comment>
<comment type="caution">
    <text evidence="8">The sequence shown here is derived from an EMBL/GenBank/DDBJ whole genome shotgun (WGS) entry which is preliminary data.</text>
</comment>
<keyword evidence="2 5" id="KW-0689">Ribosomal protein</keyword>
<evidence type="ECO:0000256" key="1">
    <source>
        <dbReference type="ARBA" id="ARBA00010618"/>
    </source>
</evidence>